<dbReference type="PANTHER" id="PTHR31111">
    <property type="entry name" value="BNAA05G37150D PROTEIN-RELATED"/>
    <property type="match status" value="1"/>
</dbReference>
<dbReference type="Pfam" id="PF08268">
    <property type="entry name" value="FBA_3"/>
    <property type="match status" value="1"/>
</dbReference>
<sequence>MNSIPIDLVLEIFSRLPPNSIARCCCVSKQWRYMLQSQDFTKLFLTRSSARPRLLFVMIGFRDGKLGGIDWKNNNGNYATENGAIELYVLEDVEKQEWSKYVYILPENEIVEWKREPISIVGVTAMGEIVLSSYSFRYKPFYVFYFNPEKNTFKSVEIQGFGEYYEEGGWDAYNNKFFAFVDYVEDLTFDVKKMLYAATSSKAHLRQDRHTSESINNFDALCLIDDDNCIKSYFNYFTYFAGKLKALFKYIWYSRSREELILYENRG</sequence>
<feature type="domain" description="F-box" evidence="1">
    <location>
        <begin position="1"/>
        <end position="43"/>
    </location>
</feature>
<dbReference type="EMBL" id="CACVBM020001105">
    <property type="protein sequence ID" value="CAA7031231.1"/>
    <property type="molecule type" value="Genomic_DNA"/>
</dbReference>
<dbReference type="PROSITE" id="PS50181">
    <property type="entry name" value="FBOX"/>
    <property type="match status" value="1"/>
</dbReference>
<dbReference type="InterPro" id="IPR017451">
    <property type="entry name" value="F-box-assoc_interact_dom"/>
</dbReference>
<dbReference type="Pfam" id="PF00646">
    <property type="entry name" value="F-box"/>
    <property type="match status" value="1"/>
</dbReference>
<accession>A0A6D2IXA1</accession>
<evidence type="ECO:0000259" key="1">
    <source>
        <dbReference type="PROSITE" id="PS50181"/>
    </source>
</evidence>
<reference evidence="2" key="1">
    <citation type="submission" date="2020-01" db="EMBL/GenBank/DDBJ databases">
        <authorList>
            <person name="Mishra B."/>
        </authorList>
    </citation>
    <scope>NUCLEOTIDE SEQUENCE [LARGE SCALE GENOMIC DNA]</scope>
</reference>
<dbReference type="AlphaFoldDB" id="A0A6D2IXA1"/>
<organism evidence="2 3">
    <name type="scientific">Microthlaspi erraticum</name>
    <dbReference type="NCBI Taxonomy" id="1685480"/>
    <lineage>
        <taxon>Eukaryota</taxon>
        <taxon>Viridiplantae</taxon>
        <taxon>Streptophyta</taxon>
        <taxon>Embryophyta</taxon>
        <taxon>Tracheophyta</taxon>
        <taxon>Spermatophyta</taxon>
        <taxon>Magnoliopsida</taxon>
        <taxon>eudicotyledons</taxon>
        <taxon>Gunneridae</taxon>
        <taxon>Pentapetalae</taxon>
        <taxon>rosids</taxon>
        <taxon>malvids</taxon>
        <taxon>Brassicales</taxon>
        <taxon>Brassicaceae</taxon>
        <taxon>Coluteocarpeae</taxon>
        <taxon>Microthlaspi</taxon>
    </lineage>
</organism>
<evidence type="ECO:0000313" key="2">
    <source>
        <dbReference type="EMBL" id="CAA7031231.1"/>
    </source>
</evidence>
<dbReference type="Gene3D" id="1.20.1280.50">
    <property type="match status" value="1"/>
</dbReference>
<dbReference type="OrthoDB" id="1113896at2759"/>
<dbReference type="NCBIfam" id="TIGR01640">
    <property type="entry name" value="F_box_assoc_1"/>
    <property type="match status" value="1"/>
</dbReference>
<name>A0A6D2IXA1_9BRAS</name>
<keyword evidence="3" id="KW-1185">Reference proteome</keyword>
<dbReference type="SUPFAM" id="SSF81383">
    <property type="entry name" value="F-box domain"/>
    <property type="match status" value="1"/>
</dbReference>
<dbReference type="InterPro" id="IPR013187">
    <property type="entry name" value="F-box-assoc_dom_typ3"/>
</dbReference>
<dbReference type="CDD" id="cd22157">
    <property type="entry name" value="F-box_AtFBW1-like"/>
    <property type="match status" value="1"/>
</dbReference>
<comment type="caution">
    <text evidence="2">The sequence shown here is derived from an EMBL/GenBank/DDBJ whole genome shotgun (WGS) entry which is preliminary data.</text>
</comment>
<proteinExistence type="predicted"/>
<dbReference type="SMART" id="SM00256">
    <property type="entry name" value="FBOX"/>
    <property type="match status" value="1"/>
</dbReference>
<protein>
    <recommendedName>
        <fullName evidence="1">F-box domain-containing protein</fullName>
    </recommendedName>
</protein>
<evidence type="ECO:0000313" key="3">
    <source>
        <dbReference type="Proteomes" id="UP000467841"/>
    </source>
</evidence>
<dbReference type="InterPro" id="IPR036047">
    <property type="entry name" value="F-box-like_dom_sf"/>
</dbReference>
<dbReference type="InterPro" id="IPR001810">
    <property type="entry name" value="F-box_dom"/>
</dbReference>
<gene>
    <name evidence="2" type="ORF">MERR_LOCUS18466</name>
</gene>
<dbReference type="Proteomes" id="UP000467841">
    <property type="component" value="Unassembled WGS sequence"/>
</dbReference>
<dbReference type="PANTHER" id="PTHR31111:SF137">
    <property type="entry name" value="F-BOX ONLY PROTEIN 12"/>
    <property type="match status" value="1"/>
</dbReference>